<dbReference type="Pfam" id="PF14091">
    <property type="entry name" value="DUF4269"/>
    <property type="match status" value="1"/>
</dbReference>
<dbReference type="GO" id="GO:0016787">
    <property type="term" value="F:hydrolase activity"/>
    <property type="evidence" value="ECO:0007669"/>
    <property type="project" value="UniProtKB-KW"/>
</dbReference>
<proteinExistence type="predicted"/>
<sequence length="169" mass="19510">MTDKGRVNQRAYEVVDRLGIMRDLAAYTPVLCGTIPIAIDVEGSDLDIAMEVYEVESFRERVALLYGQHEDFRWKEKRIRDLPVYKANFRYEGFEFELFGQPVPVTKQHAYLHMVVEAELLKRNPDLRARVIRLKSQGIKTEPAFAQLLGLEGDPYEALLELGRALRII</sequence>
<reference evidence="1 2" key="1">
    <citation type="submission" date="2023-05" db="EMBL/GenBank/DDBJ databases">
        <title>Draft genome of Paenibacillus sp. CCS26.</title>
        <authorList>
            <person name="Akita H."/>
            <person name="Shinto Y."/>
            <person name="Kimura Z."/>
        </authorList>
    </citation>
    <scope>NUCLEOTIDE SEQUENCE [LARGE SCALE GENOMIC DNA]</scope>
    <source>
        <strain evidence="1 2">CCS26</strain>
    </source>
</reference>
<dbReference type="Proteomes" id="UP001285921">
    <property type="component" value="Unassembled WGS sequence"/>
</dbReference>
<organism evidence="1 2">
    <name type="scientific">Paenibacillus glycanilyticus</name>
    <dbReference type="NCBI Taxonomy" id="126569"/>
    <lineage>
        <taxon>Bacteria</taxon>
        <taxon>Bacillati</taxon>
        <taxon>Bacillota</taxon>
        <taxon>Bacilli</taxon>
        <taxon>Bacillales</taxon>
        <taxon>Paenibacillaceae</taxon>
        <taxon>Paenibacillus</taxon>
    </lineage>
</organism>
<dbReference type="RefSeq" id="WP_317978686.1">
    <property type="nucleotide sequence ID" value="NZ_BTCL01000001.1"/>
</dbReference>
<keyword evidence="2" id="KW-1185">Reference proteome</keyword>
<comment type="caution">
    <text evidence="1">The sequence shown here is derived from an EMBL/GenBank/DDBJ whole genome shotgun (WGS) entry which is preliminary data.</text>
</comment>
<gene>
    <name evidence="1" type="ORF">PghCCS26_04880</name>
</gene>
<name>A0ABQ6NE58_9BACL</name>
<accession>A0ABQ6NE58</accession>
<dbReference type="EMBL" id="BTCL01000001">
    <property type="protein sequence ID" value="GMK43361.1"/>
    <property type="molecule type" value="Genomic_DNA"/>
</dbReference>
<dbReference type="InterPro" id="IPR025365">
    <property type="entry name" value="DUF4269"/>
</dbReference>
<keyword evidence="1" id="KW-0378">Hydrolase</keyword>
<protein>
    <submittedName>
        <fullName evidence="1">Alpha/beta hydrolase</fullName>
    </submittedName>
</protein>
<evidence type="ECO:0000313" key="2">
    <source>
        <dbReference type="Proteomes" id="UP001285921"/>
    </source>
</evidence>
<evidence type="ECO:0000313" key="1">
    <source>
        <dbReference type="EMBL" id="GMK43361.1"/>
    </source>
</evidence>